<keyword evidence="1" id="KW-0812">Transmembrane</keyword>
<dbReference type="PATRIC" id="fig|997874.3.peg.6396"/>
<proteinExistence type="predicted"/>
<evidence type="ECO:0000256" key="1">
    <source>
        <dbReference type="SAM" id="Phobius"/>
    </source>
</evidence>
<reference evidence="2 3" key="1">
    <citation type="submission" date="2012-02" db="EMBL/GenBank/DDBJ databases">
        <title>The Genome Sequence of Bacteroides cellulosilyticus CL02T12C19.</title>
        <authorList>
            <consortium name="The Broad Institute Genome Sequencing Platform"/>
            <person name="Earl A."/>
            <person name="Ward D."/>
            <person name="Feldgarden M."/>
            <person name="Gevers D."/>
            <person name="Zitomersky N.L."/>
            <person name="Coyne M.J."/>
            <person name="Comstock L.E."/>
            <person name="Young S.K."/>
            <person name="Zeng Q."/>
            <person name="Gargeya S."/>
            <person name="Fitzgerald M."/>
            <person name="Haas B."/>
            <person name="Abouelleil A."/>
            <person name="Alvarado L."/>
            <person name="Arachchi H.M."/>
            <person name="Berlin A."/>
            <person name="Chapman S.B."/>
            <person name="Gearin G."/>
            <person name="Goldberg J."/>
            <person name="Griggs A."/>
            <person name="Gujja S."/>
            <person name="Hansen M."/>
            <person name="Heiman D."/>
            <person name="Howarth C."/>
            <person name="Larimer J."/>
            <person name="Lui A."/>
            <person name="MacDonald P.J.P."/>
            <person name="McCowen C."/>
            <person name="Montmayeur A."/>
            <person name="Murphy C."/>
            <person name="Neiman D."/>
            <person name="Pearson M."/>
            <person name="Priest M."/>
            <person name="Roberts A."/>
            <person name="Saif S."/>
            <person name="Shea T."/>
            <person name="Sisk P."/>
            <person name="Stolte C."/>
            <person name="Sykes S."/>
            <person name="Wortman J."/>
            <person name="Nusbaum C."/>
            <person name="Birren B."/>
        </authorList>
    </citation>
    <scope>NUCLEOTIDE SEQUENCE [LARGE SCALE GENOMIC DNA]</scope>
    <source>
        <strain evidence="2 3">CL02T12C19</strain>
    </source>
</reference>
<dbReference type="Proteomes" id="UP000003741">
    <property type="component" value="Unassembled WGS sequence"/>
</dbReference>
<dbReference type="HOGENOM" id="CLU_3229446_0_0_10"/>
<dbReference type="EMBL" id="AGXG01000157">
    <property type="protein sequence ID" value="EIY16778.1"/>
    <property type="molecule type" value="Genomic_DNA"/>
</dbReference>
<evidence type="ECO:0000313" key="3">
    <source>
        <dbReference type="Proteomes" id="UP000003741"/>
    </source>
</evidence>
<keyword evidence="3" id="KW-1185">Reference proteome</keyword>
<name>I9PKK6_9BACE</name>
<feature type="transmembrane region" description="Helical" evidence="1">
    <location>
        <begin position="20"/>
        <end position="38"/>
    </location>
</feature>
<comment type="caution">
    <text evidence="2">The sequence shown here is derived from an EMBL/GenBank/DDBJ whole genome shotgun (WGS) entry which is preliminary data.</text>
</comment>
<evidence type="ECO:0000313" key="2">
    <source>
        <dbReference type="EMBL" id="EIY16778.1"/>
    </source>
</evidence>
<keyword evidence="1" id="KW-1133">Transmembrane helix</keyword>
<gene>
    <name evidence="2" type="ORF">HMPREF1062_06225</name>
</gene>
<organism evidence="2 3">
    <name type="scientific">Bacteroides cellulosilyticus CL02T12C19</name>
    <dbReference type="NCBI Taxonomy" id="997874"/>
    <lineage>
        <taxon>Bacteria</taxon>
        <taxon>Pseudomonadati</taxon>
        <taxon>Bacteroidota</taxon>
        <taxon>Bacteroidia</taxon>
        <taxon>Bacteroidales</taxon>
        <taxon>Bacteroidaceae</taxon>
        <taxon>Bacteroides</taxon>
    </lineage>
</organism>
<accession>I9PKK6</accession>
<protein>
    <submittedName>
        <fullName evidence="2">Uncharacterized protein</fullName>
    </submittedName>
</protein>
<sequence>MSDQLRFPVYSYRFIGFAKIVPRYQIWLSILANLMLAANNMQK</sequence>
<dbReference type="AlphaFoldDB" id="I9PKK6"/>
<keyword evidence="1" id="KW-0472">Membrane</keyword>